<organism evidence="4 5">
    <name type="scientific">Sinimarinibacterium thermocellulolyticum</name>
    <dbReference type="NCBI Taxonomy" id="3170016"/>
    <lineage>
        <taxon>Bacteria</taxon>
        <taxon>Pseudomonadati</taxon>
        <taxon>Pseudomonadota</taxon>
        <taxon>Gammaproteobacteria</taxon>
        <taxon>Nevskiales</taxon>
        <taxon>Nevskiaceae</taxon>
        <taxon>Sinimarinibacterium</taxon>
    </lineage>
</organism>
<dbReference type="Proteomes" id="UP001465331">
    <property type="component" value="Unassembled WGS sequence"/>
</dbReference>
<evidence type="ECO:0000256" key="2">
    <source>
        <dbReference type="PROSITE-ProRule" id="PRU01161"/>
    </source>
</evidence>
<sequence length="343" mass="37652">MQTTTAASTDSARSDRFQILALSGGGFRGLFTAKILADIEQHIGSPVATRVDLLAGTSIGGILALALAMEIPASDMVRLFERHGAEIFSRRRLTLLGTLKSTYTAERLRDLLQQDELFGGRLLSACKHRVIVPSINYSTGKPVIFKTSHHPNFVGDHRLRLVDIALATSAAPMYFPRHVFENSQYVDGGLYANAPGLLALHEAEKFLGQRADNVWAVSIGTMSSRFTVNPSRNRSGGTWDWGGWFPANAPKRLFGLAISIQESTTQFMLSHRLDQRYIHVDETLTDEKAKAVALDKTDAAAREALLGSASEASKTCLGNPDFRRYLQHAAPAPQFFHTEKSPQ</sequence>
<evidence type="ECO:0000313" key="5">
    <source>
        <dbReference type="Proteomes" id="UP001465331"/>
    </source>
</evidence>
<protein>
    <submittedName>
        <fullName evidence="4">CBASS cGAMP-activated phospholipase</fullName>
    </submittedName>
</protein>
<feature type="domain" description="PNPLA" evidence="3">
    <location>
        <begin position="20"/>
        <end position="200"/>
    </location>
</feature>
<gene>
    <name evidence="4" type="ORF">ABSH63_04460</name>
</gene>
<name>A0ABV2A8W3_9GAMM</name>
<dbReference type="PANTHER" id="PTHR24138">
    <property type="entry name" value="INTRACELLLAR PHOSPHOLIPASE A FAMILY"/>
    <property type="match status" value="1"/>
</dbReference>
<feature type="active site" description="Proton acceptor" evidence="2">
    <location>
        <position position="187"/>
    </location>
</feature>
<comment type="caution">
    <text evidence="4">The sequence shown here is derived from an EMBL/GenBank/DDBJ whole genome shotgun (WGS) entry which is preliminary data.</text>
</comment>
<evidence type="ECO:0000256" key="1">
    <source>
        <dbReference type="ARBA" id="ARBA00023098"/>
    </source>
</evidence>
<keyword evidence="5" id="KW-1185">Reference proteome</keyword>
<feature type="short sequence motif" description="GXGXXG" evidence="2">
    <location>
        <begin position="24"/>
        <end position="29"/>
    </location>
</feature>
<dbReference type="InterPro" id="IPR016035">
    <property type="entry name" value="Acyl_Trfase/lysoPLipase"/>
</dbReference>
<dbReference type="InterPro" id="IPR047156">
    <property type="entry name" value="Teg/CotR/CapV-like"/>
</dbReference>
<reference evidence="4 5" key="1">
    <citation type="submission" date="2024-06" db="EMBL/GenBank/DDBJ databases">
        <authorList>
            <person name="Li Z."/>
            <person name="Jiang Y."/>
        </authorList>
    </citation>
    <scope>NUCLEOTIDE SEQUENCE [LARGE SCALE GENOMIC DNA]</scope>
    <source>
        <strain evidence="4 5">HSW-8</strain>
    </source>
</reference>
<dbReference type="CDD" id="cd07199">
    <property type="entry name" value="Pat17_PNPLA8_PNPLA9_like"/>
    <property type="match status" value="1"/>
</dbReference>
<dbReference type="EMBL" id="JBEPIJ010000004">
    <property type="protein sequence ID" value="MES0873266.1"/>
    <property type="molecule type" value="Genomic_DNA"/>
</dbReference>
<dbReference type="Pfam" id="PF01734">
    <property type="entry name" value="Patatin"/>
    <property type="match status" value="1"/>
</dbReference>
<dbReference type="Gene3D" id="3.40.1090.10">
    <property type="entry name" value="Cytosolic phospholipase A2 catalytic domain"/>
    <property type="match status" value="1"/>
</dbReference>
<dbReference type="PANTHER" id="PTHR24138:SF10">
    <property type="entry name" value="PHOSPHOLIPASE A2"/>
    <property type="match status" value="1"/>
</dbReference>
<keyword evidence="2" id="KW-0378">Hydrolase</keyword>
<feature type="short sequence motif" description="GXSXG" evidence="2">
    <location>
        <begin position="56"/>
        <end position="60"/>
    </location>
</feature>
<proteinExistence type="predicted"/>
<dbReference type="PROSITE" id="PS51635">
    <property type="entry name" value="PNPLA"/>
    <property type="match status" value="1"/>
</dbReference>
<accession>A0ABV2A8W3</accession>
<evidence type="ECO:0000259" key="3">
    <source>
        <dbReference type="PROSITE" id="PS51635"/>
    </source>
</evidence>
<keyword evidence="2" id="KW-0442">Lipid degradation</keyword>
<dbReference type="NCBIfam" id="NF041079">
    <property type="entry name" value="CBASS_lipase"/>
    <property type="match status" value="1"/>
</dbReference>
<keyword evidence="1 2" id="KW-0443">Lipid metabolism</keyword>
<evidence type="ECO:0000313" key="4">
    <source>
        <dbReference type="EMBL" id="MES0873266.1"/>
    </source>
</evidence>
<dbReference type="RefSeq" id="WP_211307163.1">
    <property type="nucleotide sequence ID" value="NZ_JBEPIJ010000004.1"/>
</dbReference>
<dbReference type="SUPFAM" id="SSF52151">
    <property type="entry name" value="FabD/lysophospholipase-like"/>
    <property type="match status" value="1"/>
</dbReference>
<feature type="short sequence motif" description="DGA/G" evidence="2">
    <location>
        <begin position="187"/>
        <end position="189"/>
    </location>
</feature>
<dbReference type="InterPro" id="IPR002641">
    <property type="entry name" value="PNPLA_dom"/>
</dbReference>
<feature type="active site" description="Nucleophile" evidence="2">
    <location>
        <position position="58"/>
    </location>
</feature>